<dbReference type="SUPFAM" id="SSF52172">
    <property type="entry name" value="CheY-like"/>
    <property type="match status" value="1"/>
</dbReference>
<protein>
    <recommendedName>
        <fullName evidence="1">Stage 0 sporulation protein A homolog</fullName>
    </recommendedName>
</protein>
<dbReference type="SMART" id="SM01043">
    <property type="entry name" value="BTAD"/>
    <property type="match status" value="1"/>
</dbReference>
<comment type="function">
    <text evidence="3">May play the central regulatory role in sporulation. It may be an element of the effector pathway responsible for the activation of sporulation genes in response to nutritional stress. Spo0A may act in concert with spo0H (a sigma factor) to control the expression of some genes that are critical to the sporulation process.</text>
</comment>
<dbReference type="PANTHER" id="PTHR35807">
    <property type="entry name" value="TRANSCRIPTIONAL REGULATOR REDD-RELATED"/>
    <property type="match status" value="1"/>
</dbReference>
<feature type="domain" description="Response regulatory" evidence="5">
    <location>
        <begin position="4"/>
        <end position="119"/>
    </location>
</feature>
<dbReference type="PROSITE" id="PS50110">
    <property type="entry name" value="RESPONSE_REGULATORY"/>
    <property type="match status" value="1"/>
</dbReference>
<dbReference type="Gene3D" id="3.40.50.2300">
    <property type="match status" value="1"/>
</dbReference>
<gene>
    <name evidence="6" type="ORF">SAMN05216529_105279</name>
</gene>
<dbReference type="AlphaFoldDB" id="A0A315ZY71"/>
<dbReference type="Gene3D" id="1.10.10.10">
    <property type="entry name" value="Winged helix-like DNA-binding domain superfamily/Winged helix DNA-binding domain"/>
    <property type="match status" value="1"/>
</dbReference>
<dbReference type="SUPFAM" id="SSF46894">
    <property type="entry name" value="C-terminal effector domain of the bipartite response regulators"/>
    <property type="match status" value="1"/>
</dbReference>
<sequence length="366" mass="41411">MAYRTIIVDDEPPALAKLSYLLKDYEEFELVGSFSNANDVLDSMHDLKAQAAFLDIAMPGRNGMELASILQSRLSDAVKIVFVTAYDQYAVSAFDIDATDYLMKPVSKERFQKSILRLKNALKNDSLNTVPVTASPAPMVRAFGKLEITDTSVPQPEWRTAKVRELFALFLQNRPTGIFRKTLLETLWNDLSEDKALSNLNTCNYYLRKFLQKTETDISLKYKSGYYSLDLGSVFCDSDIFEQAETMALSLSAENIEHVLYGASLYRGKYFEDVKCDWANLLRDQYDIRYANLRVTLAAYYAALGQLEESNAQAAMALDIDPLCENAWKTLLTNYNLSANKTHYETTLLNRQAAYQNRGLPVPELG</sequence>
<dbReference type="InterPro" id="IPR001789">
    <property type="entry name" value="Sig_transdc_resp-reg_receiver"/>
</dbReference>
<dbReference type="GO" id="GO:0003677">
    <property type="term" value="F:DNA binding"/>
    <property type="evidence" value="ECO:0007669"/>
    <property type="project" value="UniProtKB-KW"/>
</dbReference>
<evidence type="ECO:0000256" key="2">
    <source>
        <dbReference type="ARBA" id="ARBA00023125"/>
    </source>
</evidence>
<dbReference type="InterPro" id="IPR016032">
    <property type="entry name" value="Sig_transdc_resp-reg_C-effctor"/>
</dbReference>
<dbReference type="RefSeq" id="WP_181392803.1">
    <property type="nucleotide sequence ID" value="NZ_QGDS01000005.1"/>
</dbReference>
<dbReference type="SMART" id="SM00448">
    <property type="entry name" value="REC"/>
    <property type="match status" value="1"/>
</dbReference>
<keyword evidence="2" id="KW-0238">DNA-binding</keyword>
<accession>A0A315ZY71</accession>
<dbReference type="PANTHER" id="PTHR35807:SF2">
    <property type="entry name" value="TRANSCRIPTIONAL ACTIVATOR DOMAIN"/>
    <property type="match status" value="1"/>
</dbReference>
<dbReference type="Gene3D" id="1.25.40.10">
    <property type="entry name" value="Tetratricopeptide repeat domain"/>
    <property type="match status" value="1"/>
</dbReference>
<dbReference type="InterPro" id="IPR005158">
    <property type="entry name" value="BTAD"/>
</dbReference>
<dbReference type="GO" id="GO:0000160">
    <property type="term" value="P:phosphorelay signal transduction system"/>
    <property type="evidence" value="ECO:0007669"/>
    <property type="project" value="InterPro"/>
</dbReference>
<dbReference type="InterPro" id="IPR011006">
    <property type="entry name" value="CheY-like_superfamily"/>
</dbReference>
<dbReference type="InterPro" id="IPR051677">
    <property type="entry name" value="AfsR-DnrI-RedD_regulator"/>
</dbReference>
<dbReference type="InterPro" id="IPR036388">
    <property type="entry name" value="WH-like_DNA-bd_sf"/>
</dbReference>
<proteinExistence type="predicted"/>
<dbReference type="Pfam" id="PF00072">
    <property type="entry name" value="Response_reg"/>
    <property type="match status" value="1"/>
</dbReference>
<dbReference type="EMBL" id="UHJJ01000005">
    <property type="protein sequence ID" value="SUQ14303.1"/>
    <property type="molecule type" value="Genomic_DNA"/>
</dbReference>
<name>A0A315ZY71_9FIRM</name>
<feature type="modified residue" description="4-aspartylphosphate" evidence="4">
    <location>
        <position position="55"/>
    </location>
</feature>
<evidence type="ECO:0000256" key="3">
    <source>
        <dbReference type="ARBA" id="ARBA00024867"/>
    </source>
</evidence>
<reference evidence="7" key="1">
    <citation type="submission" date="2017-07" db="EMBL/GenBank/DDBJ databases">
        <authorList>
            <person name="Varghese N."/>
            <person name="Submissions S."/>
        </authorList>
    </citation>
    <scope>NUCLEOTIDE SEQUENCE [LARGE SCALE GENOMIC DNA]</scope>
    <source>
        <strain evidence="7">NLAE-zl-C134</strain>
    </source>
</reference>
<keyword evidence="4" id="KW-0597">Phosphoprotein</keyword>
<evidence type="ECO:0000313" key="7">
    <source>
        <dbReference type="Proteomes" id="UP000254051"/>
    </source>
</evidence>
<dbReference type="InterPro" id="IPR011990">
    <property type="entry name" value="TPR-like_helical_dom_sf"/>
</dbReference>
<evidence type="ECO:0000256" key="1">
    <source>
        <dbReference type="ARBA" id="ARBA00018672"/>
    </source>
</evidence>
<evidence type="ECO:0000313" key="6">
    <source>
        <dbReference type="EMBL" id="SUQ14303.1"/>
    </source>
</evidence>
<evidence type="ECO:0000259" key="5">
    <source>
        <dbReference type="PROSITE" id="PS50110"/>
    </source>
</evidence>
<dbReference type="Pfam" id="PF03704">
    <property type="entry name" value="BTAD"/>
    <property type="match status" value="1"/>
</dbReference>
<dbReference type="GO" id="GO:0006355">
    <property type="term" value="P:regulation of DNA-templated transcription"/>
    <property type="evidence" value="ECO:0007669"/>
    <property type="project" value="InterPro"/>
</dbReference>
<evidence type="ECO:0000256" key="4">
    <source>
        <dbReference type="PROSITE-ProRule" id="PRU00169"/>
    </source>
</evidence>
<dbReference type="Proteomes" id="UP000254051">
    <property type="component" value="Unassembled WGS sequence"/>
</dbReference>
<keyword evidence="7" id="KW-1185">Reference proteome</keyword>
<organism evidence="6 7">
    <name type="scientific">Faecalicatena contorta</name>
    <dbReference type="NCBI Taxonomy" id="39482"/>
    <lineage>
        <taxon>Bacteria</taxon>
        <taxon>Bacillati</taxon>
        <taxon>Bacillota</taxon>
        <taxon>Clostridia</taxon>
        <taxon>Lachnospirales</taxon>
        <taxon>Lachnospiraceae</taxon>
        <taxon>Faecalicatena</taxon>
    </lineage>
</organism>